<dbReference type="AlphaFoldDB" id="A0A9P5XT40"/>
<name>A0A9P5XT40_9AGAR</name>
<keyword evidence="2" id="KW-1185">Reference proteome</keyword>
<comment type="caution">
    <text evidence="1">The sequence shown here is derived from an EMBL/GenBank/DDBJ whole genome shotgun (WGS) entry which is preliminary data.</text>
</comment>
<gene>
    <name evidence="1" type="ORF">BDZ94DRAFT_1347459</name>
</gene>
<evidence type="ECO:0000313" key="1">
    <source>
        <dbReference type="EMBL" id="KAF9456514.1"/>
    </source>
</evidence>
<evidence type="ECO:0000313" key="2">
    <source>
        <dbReference type="Proteomes" id="UP000807353"/>
    </source>
</evidence>
<organism evidence="1 2">
    <name type="scientific">Collybia nuda</name>
    <dbReference type="NCBI Taxonomy" id="64659"/>
    <lineage>
        <taxon>Eukaryota</taxon>
        <taxon>Fungi</taxon>
        <taxon>Dikarya</taxon>
        <taxon>Basidiomycota</taxon>
        <taxon>Agaricomycotina</taxon>
        <taxon>Agaricomycetes</taxon>
        <taxon>Agaricomycetidae</taxon>
        <taxon>Agaricales</taxon>
        <taxon>Tricholomatineae</taxon>
        <taxon>Clitocybaceae</taxon>
        <taxon>Collybia</taxon>
    </lineage>
</organism>
<accession>A0A9P5XT40</accession>
<proteinExistence type="predicted"/>
<protein>
    <submittedName>
        <fullName evidence="1">Uncharacterized protein</fullName>
    </submittedName>
</protein>
<dbReference type="Proteomes" id="UP000807353">
    <property type="component" value="Unassembled WGS sequence"/>
</dbReference>
<sequence length="110" mass="11906">MDCITLCWSGAVRKGLVWVMEATGRGRGSVHVGVGVGMSMVVWSGYGCGVVMGVEWLWVWSGYGCGVVMGVEWFRGGRGCVRVGLGMWVWAPRGCVHRGVPWADNGRVGW</sequence>
<reference evidence="1" key="1">
    <citation type="submission" date="2020-11" db="EMBL/GenBank/DDBJ databases">
        <authorList>
            <consortium name="DOE Joint Genome Institute"/>
            <person name="Ahrendt S."/>
            <person name="Riley R."/>
            <person name="Andreopoulos W."/>
            <person name="Labutti K."/>
            <person name="Pangilinan J."/>
            <person name="Ruiz-Duenas F.J."/>
            <person name="Barrasa J.M."/>
            <person name="Sanchez-Garcia M."/>
            <person name="Camarero S."/>
            <person name="Miyauchi S."/>
            <person name="Serrano A."/>
            <person name="Linde D."/>
            <person name="Babiker R."/>
            <person name="Drula E."/>
            <person name="Ayuso-Fernandez I."/>
            <person name="Pacheco R."/>
            <person name="Padilla G."/>
            <person name="Ferreira P."/>
            <person name="Barriuso J."/>
            <person name="Kellner H."/>
            <person name="Castanera R."/>
            <person name="Alfaro M."/>
            <person name="Ramirez L."/>
            <person name="Pisabarro A.G."/>
            <person name="Kuo A."/>
            <person name="Tritt A."/>
            <person name="Lipzen A."/>
            <person name="He G."/>
            <person name="Yan M."/>
            <person name="Ng V."/>
            <person name="Cullen D."/>
            <person name="Martin F."/>
            <person name="Rosso M.-N."/>
            <person name="Henrissat B."/>
            <person name="Hibbett D."/>
            <person name="Martinez A.T."/>
            <person name="Grigoriev I.V."/>
        </authorList>
    </citation>
    <scope>NUCLEOTIDE SEQUENCE</scope>
    <source>
        <strain evidence="1">CBS 247.69</strain>
    </source>
</reference>
<dbReference type="EMBL" id="MU150419">
    <property type="protein sequence ID" value="KAF9456514.1"/>
    <property type="molecule type" value="Genomic_DNA"/>
</dbReference>